<dbReference type="Proteomes" id="UP000574369">
    <property type="component" value="Unassembled WGS sequence"/>
</dbReference>
<name>A0ABR6GPH7_9BURK</name>
<organism evidence="1 2">
    <name type="scientific">Roseateles terrae</name>
    <dbReference type="NCBI Taxonomy" id="431060"/>
    <lineage>
        <taxon>Bacteria</taxon>
        <taxon>Pseudomonadati</taxon>
        <taxon>Pseudomonadota</taxon>
        <taxon>Betaproteobacteria</taxon>
        <taxon>Burkholderiales</taxon>
        <taxon>Sphaerotilaceae</taxon>
        <taxon>Roseateles</taxon>
    </lineage>
</organism>
<dbReference type="RefSeq" id="WP_088449881.1">
    <property type="nucleotide sequence ID" value="NZ_JACHXO010000002.1"/>
</dbReference>
<evidence type="ECO:0000313" key="1">
    <source>
        <dbReference type="EMBL" id="MBB3193987.1"/>
    </source>
</evidence>
<dbReference type="Gene3D" id="1.10.1660.60">
    <property type="entry name" value="Putative excisionased domain DUF1233"/>
    <property type="match status" value="1"/>
</dbReference>
<dbReference type="InterPro" id="IPR038146">
    <property type="entry name" value="933W_put_Xis_sf"/>
</dbReference>
<evidence type="ECO:0008006" key="3">
    <source>
        <dbReference type="Google" id="ProtNLM"/>
    </source>
</evidence>
<sequence length="67" mass="7563">MAESENSGGFRFVTIRKAAELTGLSAGAIEKRIARGIWARGKHYRKADDGRIWIDMKEVEKWVLEGV</sequence>
<accession>A0ABR6GPH7</accession>
<protein>
    <recommendedName>
        <fullName evidence="3">Excisionase</fullName>
    </recommendedName>
</protein>
<evidence type="ECO:0000313" key="2">
    <source>
        <dbReference type="Proteomes" id="UP000574369"/>
    </source>
</evidence>
<dbReference type="EMBL" id="JACHXO010000002">
    <property type="protein sequence ID" value="MBB3193987.1"/>
    <property type="molecule type" value="Genomic_DNA"/>
</dbReference>
<reference evidence="1 2" key="1">
    <citation type="submission" date="2020-08" db="EMBL/GenBank/DDBJ databases">
        <title>Genomic Encyclopedia of Type Strains, Phase III (KMG-III): the genomes of soil and plant-associated and newly described type strains.</title>
        <authorList>
            <person name="Whitman W."/>
        </authorList>
    </citation>
    <scope>NUCLEOTIDE SEQUENCE [LARGE SCALE GENOMIC DNA]</scope>
    <source>
        <strain evidence="1 2">CECT 7247</strain>
    </source>
</reference>
<keyword evidence="2" id="KW-1185">Reference proteome</keyword>
<gene>
    <name evidence="1" type="ORF">FHS28_001372</name>
</gene>
<comment type="caution">
    <text evidence="1">The sequence shown here is derived from an EMBL/GenBank/DDBJ whole genome shotgun (WGS) entry which is preliminary data.</text>
</comment>
<proteinExistence type="predicted"/>